<protein>
    <submittedName>
        <fullName evidence="2">Uncharacterized protein</fullName>
    </submittedName>
</protein>
<organism evidence="2">
    <name type="scientific">Arundo donax</name>
    <name type="common">Giant reed</name>
    <name type="synonym">Donax arundinaceus</name>
    <dbReference type="NCBI Taxonomy" id="35708"/>
    <lineage>
        <taxon>Eukaryota</taxon>
        <taxon>Viridiplantae</taxon>
        <taxon>Streptophyta</taxon>
        <taxon>Embryophyta</taxon>
        <taxon>Tracheophyta</taxon>
        <taxon>Spermatophyta</taxon>
        <taxon>Magnoliopsida</taxon>
        <taxon>Liliopsida</taxon>
        <taxon>Poales</taxon>
        <taxon>Poaceae</taxon>
        <taxon>PACMAD clade</taxon>
        <taxon>Arundinoideae</taxon>
        <taxon>Arundineae</taxon>
        <taxon>Arundo</taxon>
    </lineage>
</organism>
<name>A0A0A9HBV1_ARUDO</name>
<dbReference type="EMBL" id="GBRH01164602">
    <property type="protein sequence ID" value="JAE33294.1"/>
    <property type="molecule type" value="Transcribed_RNA"/>
</dbReference>
<dbReference type="AlphaFoldDB" id="A0A0A9HBV1"/>
<proteinExistence type="predicted"/>
<accession>A0A0A9HBV1</accession>
<reference evidence="2" key="1">
    <citation type="submission" date="2014-09" db="EMBL/GenBank/DDBJ databases">
        <authorList>
            <person name="Magalhaes I.L.F."/>
            <person name="Oliveira U."/>
            <person name="Santos F.R."/>
            <person name="Vidigal T.H.D.A."/>
            <person name="Brescovit A.D."/>
            <person name="Santos A.J."/>
        </authorList>
    </citation>
    <scope>NUCLEOTIDE SEQUENCE</scope>
    <source>
        <tissue evidence="2">Shoot tissue taken approximately 20 cm above the soil surface</tissue>
    </source>
</reference>
<sequence length="179" mass="19898">MPTSTVRSPLLEWPDSSAGVEELVGTRACPRARDAPQMAGAGTVSRAVMLLPEESEEPDWTSHAMAAATTVPTHTVPTSSQDALAPFHINPAFPSISFHRRHPLHGKPRNTFLCFFLDAGGRRRRVDHRIWPKYPTSQTHRSSMITFPASPSSFESRTAGNRRRSFPAENVVRRFVSPR</sequence>
<evidence type="ECO:0000313" key="2">
    <source>
        <dbReference type="EMBL" id="JAE33294.1"/>
    </source>
</evidence>
<reference evidence="2" key="2">
    <citation type="journal article" date="2015" name="Data Brief">
        <title>Shoot transcriptome of the giant reed, Arundo donax.</title>
        <authorList>
            <person name="Barrero R.A."/>
            <person name="Guerrero F.D."/>
            <person name="Moolhuijzen P."/>
            <person name="Goolsby J.A."/>
            <person name="Tidwell J."/>
            <person name="Bellgard S.E."/>
            <person name="Bellgard M.I."/>
        </authorList>
    </citation>
    <scope>NUCLEOTIDE SEQUENCE</scope>
    <source>
        <tissue evidence="2">Shoot tissue taken approximately 20 cm above the soil surface</tissue>
    </source>
</reference>
<feature type="region of interest" description="Disordered" evidence="1">
    <location>
        <begin position="141"/>
        <end position="165"/>
    </location>
</feature>
<evidence type="ECO:0000256" key="1">
    <source>
        <dbReference type="SAM" id="MobiDB-lite"/>
    </source>
</evidence>
<feature type="compositionally biased region" description="Polar residues" evidence="1">
    <location>
        <begin position="141"/>
        <end position="159"/>
    </location>
</feature>